<accession>A0A3D8LFE1</accession>
<reference evidence="5" key="1">
    <citation type="submission" date="2018-08" db="EMBL/GenBank/DDBJ databases">
        <authorList>
            <person name="Liu Z.-W."/>
            <person name="Du Z.-J."/>
        </authorList>
    </citation>
    <scope>NUCLEOTIDE SEQUENCE [LARGE SCALE GENOMIC DNA]</scope>
    <source>
        <strain evidence="5">H4X</strain>
    </source>
</reference>
<dbReference type="RefSeq" id="WP_115564527.1">
    <property type="nucleotide sequence ID" value="NZ_QRGR01000005.1"/>
</dbReference>
<dbReference type="Pfam" id="PF00534">
    <property type="entry name" value="Glycos_transf_1"/>
    <property type="match status" value="1"/>
</dbReference>
<feature type="domain" description="Glycosyltransferase subfamily 4-like N-terminal" evidence="3">
    <location>
        <begin position="13"/>
        <end position="175"/>
    </location>
</feature>
<evidence type="ECO:0000259" key="3">
    <source>
        <dbReference type="Pfam" id="PF13439"/>
    </source>
</evidence>
<feature type="domain" description="Glycosyl transferase family 1" evidence="2">
    <location>
        <begin position="191"/>
        <end position="359"/>
    </location>
</feature>
<dbReference type="AlphaFoldDB" id="A0A3D8LFE1"/>
<evidence type="ECO:0000313" key="5">
    <source>
        <dbReference type="Proteomes" id="UP000256708"/>
    </source>
</evidence>
<keyword evidence="1 4" id="KW-0808">Transferase</keyword>
<dbReference type="Gene3D" id="3.40.50.2000">
    <property type="entry name" value="Glycogen Phosphorylase B"/>
    <property type="match status" value="2"/>
</dbReference>
<proteinExistence type="predicted"/>
<dbReference type="InterPro" id="IPR001296">
    <property type="entry name" value="Glyco_trans_1"/>
</dbReference>
<dbReference type="OrthoDB" id="9811239at2"/>
<dbReference type="Pfam" id="PF13439">
    <property type="entry name" value="Glyco_transf_4"/>
    <property type="match status" value="1"/>
</dbReference>
<dbReference type="EMBL" id="QRGR01000005">
    <property type="protein sequence ID" value="RDV16117.1"/>
    <property type="molecule type" value="Genomic_DNA"/>
</dbReference>
<comment type="caution">
    <text evidence="4">The sequence shown here is derived from an EMBL/GenBank/DDBJ whole genome shotgun (WGS) entry which is preliminary data.</text>
</comment>
<dbReference type="PANTHER" id="PTHR46401">
    <property type="entry name" value="GLYCOSYLTRANSFERASE WBBK-RELATED"/>
    <property type="match status" value="1"/>
</dbReference>
<dbReference type="SUPFAM" id="SSF53756">
    <property type="entry name" value="UDP-Glycosyltransferase/glycogen phosphorylase"/>
    <property type="match status" value="1"/>
</dbReference>
<organism evidence="4 5">
    <name type="scientific">Pontibacter diazotrophicus</name>
    <dbReference type="NCBI Taxonomy" id="1400979"/>
    <lineage>
        <taxon>Bacteria</taxon>
        <taxon>Pseudomonadati</taxon>
        <taxon>Bacteroidota</taxon>
        <taxon>Cytophagia</taxon>
        <taxon>Cytophagales</taxon>
        <taxon>Hymenobacteraceae</taxon>
        <taxon>Pontibacter</taxon>
    </lineage>
</organism>
<gene>
    <name evidence="4" type="ORF">DXT99_05455</name>
</gene>
<evidence type="ECO:0000256" key="1">
    <source>
        <dbReference type="ARBA" id="ARBA00022679"/>
    </source>
</evidence>
<dbReference type="Proteomes" id="UP000256708">
    <property type="component" value="Unassembled WGS sequence"/>
</dbReference>
<dbReference type="GO" id="GO:0009103">
    <property type="term" value="P:lipopolysaccharide biosynthetic process"/>
    <property type="evidence" value="ECO:0007669"/>
    <property type="project" value="TreeGrafter"/>
</dbReference>
<evidence type="ECO:0000259" key="2">
    <source>
        <dbReference type="Pfam" id="PF00534"/>
    </source>
</evidence>
<evidence type="ECO:0000313" key="4">
    <source>
        <dbReference type="EMBL" id="RDV16117.1"/>
    </source>
</evidence>
<dbReference type="GO" id="GO:0016757">
    <property type="term" value="F:glycosyltransferase activity"/>
    <property type="evidence" value="ECO:0007669"/>
    <property type="project" value="InterPro"/>
</dbReference>
<keyword evidence="5" id="KW-1185">Reference proteome</keyword>
<dbReference type="CDD" id="cd03801">
    <property type="entry name" value="GT4_PimA-like"/>
    <property type="match status" value="1"/>
</dbReference>
<dbReference type="InterPro" id="IPR028098">
    <property type="entry name" value="Glyco_trans_4-like_N"/>
</dbReference>
<dbReference type="PANTHER" id="PTHR46401:SF2">
    <property type="entry name" value="GLYCOSYLTRANSFERASE WBBK-RELATED"/>
    <property type="match status" value="1"/>
</dbReference>
<name>A0A3D8LFE1_9BACT</name>
<protein>
    <submittedName>
        <fullName evidence="4">Glycosyltransferase</fullName>
    </submittedName>
</protein>
<sequence length="389" mass="44034">MKILFVQDSLGTGGAERSNANLWYYLRSQGVDLSIVVLEHRKEGIEQEILGEGFPVIFLKKGSFLRNSREIAAIIKAYKPTVVHSTLIRSNLRVRLAKMFASFYHVESLVNCTYDPIRLQDPRVSKAGFYVYKYIDYFSRSRGVDHSIAITREVEKHYQRELGVPRERLSVIYRGRSGNDHLDTSTVSRMKFSAELGIHQDKVWLIHVGRQEFQKGHIYLLKALQQIHAENAAVWNKVAMVFCGRRGNASSDIDAFLEKHPALNQHIHWLGHRHDVPELLAASDVFVFPSLYEGLGGSLIEAQAAALPVVCSDIPVLHEVVNDGENALMFPATDAAALAEQITKVTQEPALRKNMSENSLKNFNKKFRLEKINEETLRFYKKVKTAASG</sequence>